<feature type="chain" id="PRO_5022038350" evidence="1">
    <location>
        <begin position="23"/>
        <end position="130"/>
    </location>
</feature>
<evidence type="ECO:0000313" key="2">
    <source>
        <dbReference type="EMBL" id="TKJ43156.1"/>
    </source>
</evidence>
<feature type="signal peptide" evidence="1">
    <location>
        <begin position="1"/>
        <end position="22"/>
    </location>
</feature>
<comment type="caution">
    <text evidence="2">The sequence shown here is derived from an EMBL/GenBank/DDBJ whole genome shotgun (WGS) entry which is preliminary data.</text>
</comment>
<name>A0A532V7I5_UNCT6</name>
<gene>
    <name evidence="2" type="ORF">CEE36_05240</name>
</gene>
<protein>
    <submittedName>
        <fullName evidence="2">Uncharacterized protein</fullName>
    </submittedName>
</protein>
<dbReference type="AlphaFoldDB" id="A0A532V7I5"/>
<evidence type="ECO:0000313" key="3">
    <source>
        <dbReference type="Proteomes" id="UP000317778"/>
    </source>
</evidence>
<keyword evidence="1" id="KW-0732">Signal</keyword>
<evidence type="ECO:0000256" key="1">
    <source>
        <dbReference type="SAM" id="SignalP"/>
    </source>
</evidence>
<dbReference type="EMBL" id="NJBO01000006">
    <property type="protein sequence ID" value="TKJ43156.1"/>
    <property type="molecule type" value="Genomic_DNA"/>
</dbReference>
<accession>A0A532V7I5</accession>
<organism evidence="2 3">
    <name type="scientific">candidate division TA06 bacterium B3_TA06</name>
    <dbReference type="NCBI Taxonomy" id="2012487"/>
    <lineage>
        <taxon>Bacteria</taxon>
        <taxon>Bacteria division TA06</taxon>
    </lineage>
</organism>
<proteinExistence type="predicted"/>
<dbReference type="Proteomes" id="UP000317778">
    <property type="component" value="Unassembled WGS sequence"/>
</dbReference>
<reference evidence="2 3" key="1">
    <citation type="submission" date="2017-06" db="EMBL/GenBank/DDBJ databases">
        <title>Novel microbial phyla capable of carbon fixation and sulfur reduction in deep-sea sediments.</title>
        <authorList>
            <person name="Huang J."/>
            <person name="Baker B."/>
            <person name="Wang Y."/>
        </authorList>
    </citation>
    <scope>NUCLEOTIDE SEQUENCE [LARGE SCALE GENOMIC DNA]</scope>
    <source>
        <strain evidence="2">B3_TA06</strain>
    </source>
</reference>
<sequence length="130" mass="14707">MKKALLLAVGIMLLVSATGLFAATEWYGKFWGDAEGEWKGTLYDKEVLPPVFKGVWADGHHEGELYAELEYAGHGVYKIVKGLIFNEYGKEIGKWDGYFNESIKPGHAEGMWWLIDSHCEGKWEGQRILP</sequence>